<dbReference type="EMBL" id="JJMU01000065">
    <property type="protein sequence ID" value="KGE12747.1"/>
    <property type="molecule type" value="Genomic_DNA"/>
</dbReference>
<dbReference type="InterPro" id="IPR038296">
    <property type="entry name" value="ParD_sf"/>
</dbReference>
<dbReference type="NCBIfam" id="TIGR02606">
    <property type="entry name" value="antidote_CC2985"/>
    <property type="match status" value="1"/>
</dbReference>
<keyword evidence="2" id="KW-1277">Toxin-antitoxin system</keyword>
<reference evidence="4" key="1">
    <citation type="submission" date="2014-04" db="EMBL/GenBank/DDBJ databases">
        <title>Whole-Genome optical mapping and complete genome sequence of Sphingobacterium deserti sp. nov., a new spaces isolated from desert in the west of China.</title>
        <authorList>
            <person name="Teng C."/>
            <person name="Zhou Z."/>
            <person name="Li X."/>
            <person name="Chen M."/>
            <person name="Lin M."/>
            <person name="Wang L."/>
            <person name="Su S."/>
            <person name="Zhang C."/>
            <person name="Zhang W."/>
        </authorList>
    </citation>
    <scope>NUCLEOTIDE SEQUENCE [LARGE SCALE GENOMIC DNA]</scope>
    <source>
        <strain evidence="4">ACCC05744</strain>
    </source>
</reference>
<dbReference type="InterPro" id="IPR010985">
    <property type="entry name" value="Ribbon_hlx_hlx"/>
</dbReference>
<comment type="similarity">
    <text evidence="1">Belongs to the ParD antitoxin family.</text>
</comment>
<dbReference type="Gene3D" id="6.10.10.120">
    <property type="entry name" value="Antitoxin ParD1-like"/>
    <property type="match status" value="1"/>
</dbReference>
<evidence type="ECO:0000256" key="1">
    <source>
        <dbReference type="ARBA" id="ARBA00008580"/>
    </source>
</evidence>
<keyword evidence="4" id="KW-1185">Reference proteome</keyword>
<evidence type="ECO:0000256" key="2">
    <source>
        <dbReference type="ARBA" id="ARBA00022649"/>
    </source>
</evidence>
<gene>
    <name evidence="3" type="ORF">DI53_3486</name>
</gene>
<reference evidence="3 4" key="2">
    <citation type="journal article" date="2015" name="PLoS ONE">
        <title>Whole-Genome Optical Mapping and Finished Genome Sequence of Sphingobacterium deserti sp. nov., a New Species Isolated from the Western Desert of China.</title>
        <authorList>
            <person name="Teng C."/>
            <person name="Zhou Z."/>
            <person name="Molnar I."/>
            <person name="Li X."/>
            <person name="Tang R."/>
            <person name="Chen M."/>
            <person name="Wang L."/>
            <person name="Su S."/>
            <person name="Zhang W."/>
            <person name="Lin M."/>
        </authorList>
    </citation>
    <scope>NUCLEOTIDE SEQUENCE [LARGE SCALE GENOMIC DNA]</scope>
    <source>
        <strain evidence="4">ACCC05744</strain>
    </source>
</reference>
<organism evidence="3 4">
    <name type="scientific">Sphingobacterium deserti</name>
    <dbReference type="NCBI Taxonomy" id="1229276"/>
    <lineage>
        <taxon>Bacteria</taxon>
        <taxon>Pseudomonadati</taxon>
        <taxon>Bacteroidota</taxon>
        <taxon>Sphingobacteriia</taxon>
        <taxon>Sphingobacteriales</taxon>
        <taxon>Sphingobacteriaceae</taxon>
        <taxon>Sphingobacterium</taxon>
    </lineage>
</organism>
<dbReference type="Proteomes" id="UP000031802">
    <property type="component" value="Unassembled WGS sequence"/>
</dbReference>
<protein>
    <submittedName>
        <fullName evidence="3">Addiction module antidote protein, cc2985 family</fullName>
    </submittedName>
</protein>
<proteinExistence type="inferred from homology"/>
<dbReference type="eggNOG" id="COG3609">
    <property type="taxonomic scope" value="Bacteria"/>
</dbReference>
<dbReference type="Pfam" id="PF03693">
    <property type="entry name" value="ParD_antitoxin"/>
    <property type="match status" value="1"/>
</dbReference>
<dbReference type="AlphaFoldDB" id="A0A0B8SYZ8"/>
<name>A0A0B8SYZ8_9SPHI</name>
<sequence length="83" mass="9166">MGRNTSVSLGDYFEDFVTRHVADGRYKNASEVIRAGLRLLEVEEDKVKALKSAIEEGVNSGIATEFDAKKHLINLKSAKKQDG</sequence>
<dbReference type="SUPFAM" id="SSF47598">
    <property type="entry name" value="Ribbon-helix-helix"/>
    <property type="match status" value="1"/>
</dbReference>
<dbReference type="PANTHER" id="PTHR36582:SF2">
    <property type="entry name" value="ANTITOXIN PARD"/>
    <property type="match status" value="1"/>
</dbReference>
<comment type="caution">
    <text evidence="3">The sequence shown here is derived from an EMBL/GenBank/DDBJ whole genome shotgun (WGS) entry which is preliminary data.</text>
</comment>
<dbReference type="PATRIC" id="fig|1229276.3.peg.3600"/>
<dbReference type="OrthoDB" id="9815501at2"/>
<dbReference type="RefSeq" id="WP_037502613.1">
    <property type="nucleotide sequence ID" value="NZ_JJMU01000065.1"/>
</dbReference>
<dbReference type="GO" id="GO:0006355">
    <property type="term" value="P:regulation of DNA-templated transcription"/>
    <property type="evidence" value="ECO:0007669"/>
    <property type="project" value="InterPro"/>
</dbReference>
<dbReference type="PANTHER" id="PTHR36582">
    <property type="entry name" value="ANTITOXIN PARD"/>
    <property type="match status" value="1"/>
</dbReference>
<dbReference type="STRING" id="1229276.DI53_3486"/>
<evidence type="ECO:0000313" key="3">
    <source>
        <dbReference type="EMBL" id="KGE12747.1"/>
    </source>
</evidence>
<dbReference type="CDD" id="cd22231">
    <property type="entry name" value="RHH_NikR_HicB-like"/>
    <property type="match status" value="1"/>
</dbReference>
<evidence type="ECO:0000313" key="4">
    <source>
        <dbReference type="Proteomes" id="UP000031802"/>
    </source>
</evidence>
<dbReference type="InterPro" id="IPR022789">
    <property type="entry name" value="ParD"/>
</dbReference>
<accession>A0A0B8SYZ8</accession>